<name>A0A5R9KT34_9BACT</name>
<evidence type="ECO:0000313" key="2">
    <source>
        <dbReference type="EMBL" id="TLU99246.1"/>
    </source>
</evidence>
<feature type="signal peptide" evidence="1">
    <location>
        <begin position="1"/>
        <end position="19"/>
    </location>
</feature>
<evidence type="ECO:0000256" key="1">
    <source>
        <dbReference type="SAM" id="SignalP"/>
    </source>
</evidence>
<dbReference type="SUPFAM" id="SSF49464">
    <property type="entry name" value="Carboxypeptidase regulatory domain-like"/>
    <property type="match status" value="1"/>
</dbReference>
<evidence type="ECO:0000313" key="3">
    <source>
        <dbReference type="Proteomes" id="UP000306402"/>
    </source>
</evidence>
<keyword evidence="2" id="KW-0378">Hydrolase</keyword>
<protein>
    <submittedName>
        <fullName evidence="2">Carboxypeptidase-like regulatory domain-containing protein</fullName>
    </submittedName>
</protein>
<sequence length="855" mass="98107">MRIAVLLLILLSFKTASEAGGIKGRITTKTGDALPYAGIAVSGTSNGTMANADGDYLFSLAPGTYEIVFQYLGFKSETKSVTVADGFVEVNVTLEEQALSLQEATIGTGKEDPAYTIMRRAIAKARFHQLQIRGYTAKVYSRSTALPTKIPYLLERRLKKEGIQEGKAVLNESVAEIKYRRPGHYSQRIVSTRNSLDNSIPSPNDYILASLYSPEIAGTISPLSPKSFAYYRFEYEGYFLDQGRTVNKIKVIPKAYGEGVFKGSLFILEDYWSIHSYDLQTTTQGLNISAKQIFSPVQNVWVPVNQQFRLTGSYLGFAGEFKYLVSLSYEKLDVDPGLKEDIVIKDHKKEEVADAGKRKKDLENLIKNQKEFSTKNFRKLTKQYEKDQKKENKNYETSDRLVREDSIIIDPMANKRDTAYWDALRPIPLTKSEVSGYVLQDSIQVVKDSSRTKSRPDSLYFKARHLATGNTYTLGNRRTFYFKSPLLSISYNTVEGNAINFLTEWQKRWGKSSYWSIKPLVRYSFGRKRVYGQLETIVGNNKWNLALSGGEMASQINNNNPIQPLANSMGARFFDRNFMKVYQKQFGRADFTLRNIADILTLNAAVEFEHRKELFNQSSARPIFFWNDYSYTPNRPINKELENTGFPIHNATILDLTATLRPWRRYLIRNGEKRYLRSRGPAFSANYKRGVGVLGDVDYSILQATIRQNMDLGPRSGLEYLVNGGSFLSKKHMYFPDYRHFMGNEFFFQYTYPPDQFRMLPYYRYSTNAWFFQTHVTWSSQNFLLTRVQALRVTGLSETLQLHYLRVPTIHNYSELVYGIDNIYRVLRLEAVAQFHGSHFVKMGWRFGTSIPFGR</sequence>
<dbReference type="EMBL" id="VCEJ01000005">
    <property type="protein sequence ID" value="TLU99246.1"/>
    <property type="molecule type" value="Genomic_DNA"/>
</dbReference>
<dbReference type="RefSeq" id="WP_138367537.1">
    <property type="nucleotide sequence ID" value="NZ_VCEJ01000005.1"/>
</dbReference>
<keyword evidence="3" id="KW-1185">Reference proteome</keyword>
<keyword evidence="2" id="KW-0121">Carboxypeptidase</keyword>
<dbReference type="Proteomes" id="UP000306402">
    <property type="component" value="Unassembled WGS sequence"/>
</dbReference>
<gene>
    <name evidence="2" type="ORF">FEN17_22000</name>
</gene>
<dbReference type="AlphaFoldDB" id="A0A5R9KT34"/>
<dbReference type="InterPro" id="IPR043741">
    <property type="entry name" value="DUF5686"/>
</dbReference>
<dbReference type="Pfam" id="PF13715">
    <property type="entry name" value="CarbopepD_reg_2"/>
    <property type="match status" value="1"/>
</dbReference>
<dbReference type="OrthoDB" id="983143at2"/>
<accession>A0A5R9KT34</accession>
<organism evidence="2 3">
    <name type="scientific">Dyadobacter luticola</name>
    <dbReference type="NCBI Taxonomy" id="1979387"/>
    <lineage>
        <taxon>Bacteria</taxon>
        <taxon>Pseudomonadati</taxon>
        <taxon>Bacteroidota</taxon>
        <taxon>Cytophagia</taxon>
        <taxon>Cytophagales</taxon>
        <taxon>Spirosomataceae</taxon>
        <taxon>Dyadobacter</taxon>
    </lineage>
</organism>
<proteinExistence type="predicted"/>
<dbReference type="InterPro" id="IPR008969">
    <property type="entry name" value="CarboxyPept-like_regulatory"/>
</dbReference>
<feature type="chain" id="PRO_5024315651" evidence="1">
    <location>
        <begin position="20"/>
        <end position="855"/>
    </location>
</feature>
<keyword evidence="1" id="KW-0732">Signal</keyword>
<comment type="caution">
    <text evidence="2">The sequence shown here is derived from an EMBL/GenBank/DDBJ whole genome shotgun (WGS) entry which is preliminary data.</text>
</comment>
<reference evidence="2 3" key="1">
    <citation type="submission" date="2019-05" db="EMBL/GenBank/DDBJ databases">
        <authorList>
            <person name="Qu J.-H."/>
        </authorList>
    </citation>
    <scope>NUCLEOTIDE SEQUENCE [LARGE SCALE GENOMIC DNA]</scope>
    <source>
        <strain evidence="2 3">T17</strain>
    </source>
</reference>
<keyword evidence="2" id="KW-0645">Protease</keyword>
<dbReference type="Gene3D" id="2.60.40.1120">
    <property type="entry name" value="Carboxypeptidase-like, regulatory domain"/>
    <property type="match status" value="1"/>
</dbReference>
<dbReference type="Pfam" id="PF18939">
    <property type="entry name" value="DUF5686"/>
    <property type="match status" value="1"/>
</dbReference>
<dbReference type="GO" id="GO:0004180">
    <property type="term" value="F:carboxypeptidase activity"/>
    <property type="evidence" value="ECO:0007669"/>
    <property type="project" value="UniProtKB-KW"/>
</dbReference>